<dbReference type="CDD" id="cd00093">
    <property type="entry name" value="HTH_XRE"/>
    <property type="match status" value="1"/>
</dbReference>
<keyword evidence="4" id="KW-1185">Reference proteome</keyword>
<dbReference type="InterPro" id="IPR050807">
    <property type="entry name" value="TransReg_Diox_bact_type"/>
</dbReference>
<evidence type="ECO:0000313" key="3">
    <source>
        <dbReference type="EMBL" id="GIM47660.1"/>
    </source>
</evidence>
<proteinExistence type="predicted"/>
<dbReference type="PROSITE" id="PS50943">
    <property type="entry name" value="HTH_CROC1"/>
    <property type="match status" value="1"/>
</dbReference>
<reference evidence="3" key="1">
    <citation type="journal article" date="2023" name="Int. J. Syst. Evol. Microbiol.">
        <title>Collibacillus ludicampi gen. nov., sp. nov., a new soil bacterium of the family Alicyclobacillaceae.</title>
        <authorList>
            <person name="Jojima T."/>
            <person name="Ioku Y."/>
            <person name="Fukuta Y."/>
            <person name="Shirasaka N."/>
            <person name="Matsumura Y."/>
            <person name="Mori M."/>
        </authorList>
    </citation>
    <scope>NUCLEOTIDE SEQUENCE</scope>
    <source>
        <strain evidence="3">TP075</strain>
    </source>
</reference>
<dbReference type="InterPro" id="IPR010982">
    <property type="entry name" value="Lambda_DNA-bd_dom_sf"/>
</dbReference>
<evidence type="ECO:0000259" key="2">
    <source>
        <dbReference type="PROSITE" id="PS50943"/>
    </source>
</evidence>
<dbReference type="GO" id="GO:0005829">
    <property type="term" value="C:cytosol"/>
    <property type="evidence" value="ECO:0007669"/>
    <property type="project" value="TreeGrafter"/>
</dbReference>
<dbReference type="AlphaFoldDB" id="A0AAV4LIN4"/>
<accession>A0AAV4LIN4</accession>
<organism evidence="3 4">
    <name type="scientific">Collibacillus ludicampi</name>
    <dbReference type="NCBI Taxonomy" id="2771369"/>
    <lineage>
        <taxon>Bacteria</taxon>
        <taxon>Bacillati</taxon>
        <taxon>Bacillota</taxon>
        <taxon>Bacilli</taxon>
        <taxon>Bacillales</taxon>
        <taxon>Alicyclobacillaceae</taxon>
        <taxon>Collibacillus</taxon>
    </lineage>
</organism>
<evidence type="ECO:0000256" key="1">
    <source>
        <dbReference type="ARBA" id="ARBA00023125"/>
    </source>
</evidence>
<evidence type="ECO:0000313" key="4">
    <source>
        <dbReference type="Proteomes" id="UP001057291"/>
    </source>
</evidence>
<dbReference type="RefSeq" id="WP_282200615.1">
    <property type="nucleotide sequence ID" value="NZ_BOQE01000001.1"/>
</dbReference>
<dbReference type="Gene3D" id="1.10.260.40">
    <property type="entry name" value="lambda repressor-like DNA-binding domains"/>
    <property type="match status" value="1"/>
</dbReference>
<dbReference type="Proteomes" id="UP001057291">
    <property type="component" value="Unassembled WGS sequence"/>
</dbReference>
<comment type="caution">
    <text evidence="3">The sequence shown here is derived from an EMBL/GenBank/DDBJ whole genome shotgun (WGS) entry which is preliminary data.</text>
</comment>
<dbReference type="InterPro" id="IPR001387">
    <property type="entry name" value="Cro/C1-type_HTH"/>
</dbReference>
<dbReference type="EMBL" id="BOQE01000001">
    <property type="protein sequence ID" value="GIM47660.1"/>
    <property type="molecule type" value="Genomic_DNA"/>
</dbReference>
<dbReference type="Pfam" id="PF13560">
    <property type="entry name" value="HTH_31"/>
    <property type="match status" value="1"/>
</dbReference>
<keyword evidence="1" id="KW-0238">DNA-binding</keyword>
<name>A0AAV4LIN4_9BACL</name>
<dbReference type="SUPFAM" id="SSF47413">
    <property type="entry name" value="lambda repressor-like DNA-binding domains"/>
    <property type="match status" value="1"/>
</dbReference>
<dbReference type="SMART" id="SM00530">
    <property type="entry name" value="HTH_XRE"/>
    <property type="match status" value="1"/>
</dbReference>
<feature type="domain" description="HTH cro/C1-type" evidence="2">
    <location>
        <begin position="18"/>
        <end position="73"/>
    </location>
</feature>
<dbReference type="GO" id="GO:0003677">
    <property type="term" value="F:DNA binding"/>
    <property type="evidence" value="ECO:0007669"/>
    <property type="project" value="UniProtKB-KW"/>
</dbReference>
<sequence>MDKLKNEKAELQVSGEYLRNLRLKKGLTLEQVAEVAGCSVGYLSHIERGSRRNPSYRVILGLAKMYGVSVEELIGKAEPPINTVDLIEQLYKADFVLYEGREIDVRDEFVAERIETGIRMGILWALDLIEQRKKEEG</sequence>
<protein>
    <recommendedName>
        <fullName evidence="2">HTH cro/C1-type domain-containing protein</fullName>
    </recommendedName>
</protein>
<dbReference type="GO" id="GO:0003700">
    <property type="term" value="F:DNA-binding transcription factor activity"/>
    <property type="evidence" value="ECO:0007669"/>
    <property type="project" value="TreeGrafter"/>
</dbReference>
<dbReference type="PANTHER" id="PTHR46797">
    <property type="entry name" value="HTH-TYPE TRANSCRIPTIONAL REGULATOR"/>
    <property type="match status" value="1"/>
</dbReference>
<gene>
    <name evidence="3" type="ORF">DNHGIG_32090</name>
</gene>
<dbReference type="PANTHER" id="PTHR46797:SF1">
    <property type="entry name" value="METHYLPHOSPHONATE SYNTHASE"/>
    <property type="match status" value="1"/>
</dbReference>